<keyword evidence="3" id="KW-1185">Reference proteome</keyword>
<proteinExistence type="predicted"/>
<evidence type="ECO:0000313" key="3">
    <source>
        <dbReference type="Proteomes" id="UP001500936"/>
    </source>
</evidence>
<evidence type="ECO:0000256" key="1">
    <source>
        <dbReference type="SAM" id="MobiDB-lite"/>
    </source>
</evidence>
<dbReference type="EMBL" id="BAABHB010000002">
    <property type="protein sequence ID" value="GAA4399528.1"/>
    <property type="molecule type" value="Genomic_DNA"/>
</dbReference>
<dbReference type="Proteomes" id="UP001500936">
    <property type="component" value="Unassembled WGS sequence"/>
</dbReference>
<feature type="compositionally biased region" description="Polar residues" evidence="1">
    <location>
        <begin position="132"/>
        <end position="144"/>
    </location>
</feature>
<name>A0ABP8K203_9BACT</name>
<feature type="compositionally biased region" description="Polar residues" evidence="1">
    <location>
        <begin position="163"/>
        <end position="181"/>
    </location>
</feature>
<feature type="compositionally biased region" description="Low complexity" evidence="1">
    <location>
        <begin position="210"/>
        <end position="227"/>
    </location>
</feature>
<sequence>MAQSQFATALIDETINTFNGSVATVSPMDGIALIDNWVSALHSGDASTNPVANTLSELKLELQSGNPKTDRIADMLDQLVEETRGFADSADDNQRPSLNMLAAALDTFRKQLAGESGPANTGGKAPGAGTVTGMSTTSVRQPGANNTDSTDGSDQSSSNDTTYVDSTRSSTVDPQTNTSSAPGGDTGDETADADGNTQGGGSYGSGYGTGSTQEEGTSNSGTETGESNVTKPGQAGGRLGGHGISGGQAEEETGSSSN</sequence>
<feature type="compositionally biased region" description="Gly residues" evidence="1">
    <location>
        <begin position="234"/>
        <end position="246"/>
    </location>
</feature>
<evidence type="ECO:0000313" key="2">
    <source>
        <dbReference type="EMBL" id="GAA4399528.1"/>
    </source>
</evidence>
<feature type="compositionally biased region" description="Acidic residues" evidence="1">
    <location>
        <begin position="249"/>
        <end position="258"/>
    </location>
</feature>
<reference evidence="3" key="1">
    <citation type="journal article" date="2019" name="Int. J. Syst. Evol. Microbiol.">
        <title>The Global Catalogue of Microorganisms (GCM) 10K type strain sequencing project: providing services to taxonomists for standard genome sequencing and annotation.</title>
        <authorList>
            <consortium name="The Broad Institute Genomics Platform"/>
            <consortium name="The Broad Institute Genome Sequencing Center for Infectious Disease"/>
            <person name="Wu L."/>
            <person name="Ma J."/>
        </authorList>
    </citation>
    <scope>NUCLEOTIDE SEQUENCE [LARGE SCALE GENOMIC DNA]</scope>
    <source>
        <strain evidence="3">JCM 17925</strain>
    </source>
</reference>
<organism evidence="2 3">
    <name type="scientific">Nibrella viscosa</name>
    <dbReference type="NCBI Taxonomy" id="1084524"/>
    <lineage>
        <taxon>Bacteria</taxon>
        <taxon>Pseudomonadati</taxon>
        <taxon>Bacteroidota</taxon>
        <taxon>Cytophagia</taxon>
        <taxon>Cytophagales</taxon>
        <taxon>Spirosomataceae</taxon>
        <taxon>Nibrella</taxon>
    </lineage>
</organism>
<accession>A0ABP8K203</accession>
<comment type="caution">
    <text evidence="2">The sequence shown here is derived from an EMBL/GenBank/DDBJ whole genome shotgun (WGS) entry which is preliminary data.</text>
</comment>
<gene>
    <name evidence="2" type="ORF">GCM10023187_11530</name>
</gene>
<feature type="compositionally biased region" description="Gly residues" evidence="1">
    <location>
        <begin position="197"/>
        <end position="209"/>
    </location>
</feature>
<feature type="compositionally biased region" description="Low complexity" evidence="1">
    <location>
        <begin position="145"/>
        <end position="162"/>
    </location>
</feature>
<dbReference type="RefSeq" id="WP_345264866.1">
    <property type="nucleotide sequence ID" value="NZ_BAABHB010000002.1"/>
</dbReference>
<feature type="region of interest" description="Disordered" evidence="1">
    <location>
        <begin position="113"/>
        <end position="258"/>
    </location>
</feature>
<protein>
    <submittedName>
        <fullName evidence="2">Uncharacterized protein</fullName>
    </submittedName>
</protein>